<dbReference type="Proteomes" id="UP000256964">
    <property type="component" value="Unassembled WGS sequence"/>
</dbReference>
<evidence type="ECO:0000259" key="2">
    <source>
        <dbReference type="PROSITE" id="PS51038"/>
    </source>
</evidence>
<evidence type="ECO:0000313" key="4">
    <source>
        <dbReference type="Proteomes" id="UP000256964"/>
    </source>
</evidence>
<feature type="compositionally biased region" description="Basic residues" evidence="1">
    <location>
        <begin position="9"/>
        <end position="21"/>
    </location>
</feature>
<protein>
    <recommendedName>
        <fullName evidence="2">BAH domain-containing protein</fullName>
    </recommendedName>
</protein>
<dbReference type="EMBL" id="KZ857390">
    <property type="protein sequence ID" value="RDX52381.1"/>
    <property type="molecule type" value="Genomic_DNA"/>
</dbReference>
<sequence length="458" mass="51599">MPSMSSSSKSRRRRSRPLTLKTRKLANPTRKELTAAEAQFRALPYRHNAITVDVGVDDGEPFLQLSANQRDTPTRDVDGSRCKRTLFKRGNDVLLNSECDDSPNLWAGRIAEMRESADRSQLVVKVRWYFSPNDVAEHIKSFDTSTRSPYERILSDSFDYLDPETLQAVVYVHEYDEAELDPPQIGPTDLFTRSTLQYWRKVVKPLLGEDTCRCQVAYNPYPELRLTPSASFSSSVSSSQDAIMHFCPRLGCRKWYHASCLTTMRHIDADSPPSTRGLRLLAVDPTSEIPNITFAYFSEQESAEDAASADKLDIFRALEMFDHSPIIVAHLPPSLLAIAQSPIVRCAGAPDGWAIGNVADVVLARRFVYAAIDHSGPPEATEAFRCLLQFQDDSAPYAEISEEAEYAMVQRLVDGLEGFDLLASVHAPYWERRWRQFVEMQVLFEGPAFECPQCKSAI</sequence>
<evidence type="ECO:0000313" key="3">
    <source>
        <dbReference type="EMBL" id="RDX52381.1"/>
    </source>
</evidence>
<organism evidence="3 4">
    <name type="scientific">Lentinus brumalis</name>
    <dbReference type="NCBI Taxonomy" id="2498619"/>
    <lineage>
        <taxon>Eukaryota</taxon>
        <taxon>Fungi</taxon>
        <taxon>Dikarya</taxon>
        <taxon>Basidiomycota</taxon>
        <taxon>Agaricomycotina</taxon>
        <taxon>Agaricomycetes</taxon>
        <taxon>Polyporales</taxon>
        <taxon>Polyporaceae</taxon>
        <taxon>Lentinus</taxon>
    </lineage>
</organism>
<dbReference type="Gene3D" id="2.30.30.490">
    <property type="match status" value="1"/>
</dbReference>
<dbReference type="AlphaFoldDB" id="A0A371DIL0"/>
<feature type="domain" description="BAH" evidence="2">
    <location>
        <begin position="85"/>
        <end position="207"/>
    </location>
</feature>
<dbReference type="InterPro" id="IPR001025">
    <property type="entry name" value="BAH_dom"/>
</dbReference>
<reference evidence="3 4" key="1">
    <citation type="journal article" date="2018" name="Biotechnol. Biofuels">
        <title>Integrative visual omics of the white-rot fungus Polyporus brumalis exposes the biotechnological potential of its oxidative enzymes for delignifying raw plant biomass.</title>
        <authorList>
            <person name="Miyauchi S."/>
            <person name="Rancon A."/>
            <person name="Drula E."/>
            <person name="Hage H."/>
            <person name="Chaduli D."/>
            <person name="Favel A."/>
            <person name="Grisel S."/>
            <person name="Henrissat B."/>
            <person name="Herpoel-Gimbert I."/>
            <person name="Ruiz-Duenas F.J."/>
            <person name="Chevret D."/>
            <person name="Hainaut M."/>
            <person name="Lin J."/>
            <person name="Wang M."/>
            <person name="Pangilinan J."/>
            <person name="Lipzen A."/>
            <person name="Lesage-Meessen L."/>
            <person name="Navarro D."/>
            <person name="Riley R."/>
            <person name="Grigoriev I.V."/>
            <person name="Zhou S."/>
            <person name="Raouche S."/>
            <person name="Rosso M.N."/>
        </authorList>
    </citation>
    <scope>NUCLEOTIDE SEQUENCE [LARGE SCALE GENOMIC DNA]</scope>
    <source>
        <strain evidence="3 4">BRFM 1820</strain>
    </source>
</reference>
<accession>A0A371DIL0</accession>
<evidence type="ECO:0000256" key="1">
    <source>
        <dbReference type="SAM" id="MobiDB-lite"/>
    </source>
</evidence>
<feature type="region of interest" description="Disordered" evidence="1">
    <location>
        <begin position="1"/>
        <end position="21"/>
    </location>
</feature>
<dbReference type="STRING" id="139420.A0A371DIL0"/>
<dbReference type="PROSITE" id="PS51038">
    <property type="entry name" value="BAH"/>
    <property type="match status" value="1"/>
</dbReference>
<proteinExistence type="predicted"/>
<dbReference type="OrthoDB" id="10259622at2759"/>
<keyword evidence="4" id="KW-1185">Reference proteome</keyword>
<dbReference type="PANTHER" id="PTHR46364">
    <property type="entry name" value="OS08G0421900 PROTEIN"/>
    <property type="match status" value="1"/>
</dbReference>
<gene>
    <name evidence="3" type="ORF">OH76DRAFT_1470354</name>
</gene>
<dbReference type="InterPro" id="IPR043151">
    <property type="entry name" value="BAH_sf"/>
</dbReference>
<dbReference type="GO" id="GO:0003682">
    <property type="term" value="F:chromatin binding"/>
    <property type="evidence" value="ECO:0007669"/>
    <property type="project" value="InterPro"/>
</dbReference>
<name>A0A371DIL0_9APHY</name>